<protein>
    <recommendedName>
        <fullName evidence="3">Guanylate kinase</fullName>
        <ecNumber evidence="2">2.7.4.8</ecNumber>
    </recommendedName>
    <alternativeName>
        <fullName evidence="8">GMP kinase</fullName>
    </alternativeName>
</protein>
<keyword evidence="7" id="KW-0067">ATP-binding</keyword>
<evidence type="ECO:0000256" key="5">
    <source>
        <dbReference type="ARBA" id="ARBA00022741"/>
    </source>
</evidence>
<dbReference type="GO" id="GO:0004385">
    <property type="term" value="F:GMP kinase activity"/>
    <property type="evidence" value="ECO:0007669"/>
    <property type="project" value="UniProtKB-EC"/>
</dbReference>
<feature type="domain" description="Guanylate kinase-like" evidence="9">
    <location>
        <begin position="8"/>
        <end position="214"/>
    </location>
</feature>
<dbReference type="InterPro" id="IPR008144">
    <property type="entry name" value="Guanylate_kin-like_dom"/>
</dbReference>
<keyword evidence="6 10" id="KW-0418">Kinase</keyword>
<dbReference type="InterPro" id="IPR008145">
    <property type="entry name" value="GK/Ca_channel_bsu"/>
</dbReference>
<dbReference type="AlphaFoldDB" id="A0A9W9S154"/>
<evidence type="ECO:0000256" key="6">
    <source>
        <dbReference type="ARBA" id="ARBA00022777"/>
    </source>
</evidence>
<keyword evidence="5" id="KW-0547">Nucleotide-binding</keyword>
<dbReference type="InterPro" id="IPR017665">
    <property type="entry name" value="Guanylate_kinase"/>
</dbReference>
<dbReference type="PANTHER" id="PTHR23117">
    <property type="entry name" value="GUANYLATE KINASE-RELATED"/>
    <property type="match status" value="1"/>
</dbReference>
<evidence type="ECO:0000256" key="1">
    <source>
        <dbReference type="ARBA" id="ARBA00005790"/>
    </source>
</evidence>
<reference evidence="10" key="2">
    <citation type="journal article" date="2023" name="IMA Fungus">
        <title>Comparative genomic study of the Penicillium genus elucidates a diverse pangenome and 15 lateral gene transfer events.</title>
        <authorList>
            <person name="Petersen C."/>
            <person name="Sorensen T."/>
            <person name="Nielsen M.R."/>
            <person name="Sondergaard T.E."/>
            <person name="Sorensen J.L."/>
            <person name="Fitzpatrick D.A."/>
            <person name="Frisvad J.C."/>
            <person name="Nielsen K.L."/>
        </authorList>
    </citation>
    <scope>NUCLEOTIDE SEQUENCE</scope>
    <source>
        <strain evidence="10">IBT 29864</strain>
    </source>
</reference>
<organism evidence="10 11">
    <name type="scientific">Penicillium cataractarum</name>
    <dbReference type="NCBI Taxonomy" id="2100454"/>
    <lineage>
        <taxon>Eukaryota</taxon>
        <taxon>Fungi</taxon>
        <taxon>Dikarya</taxon>
        <taxon>Ascomycota</taxon>
        <taxon>Pezizomycotina</taxon>
        <taxon>Eurotiomycetes</taxon>
        <taxon>Eurotiomycetidae</taxon>
        <taxon>Eurotiales</taxon>
        <taxon>Aspergillaceae</taxon>
        <taxon>Penicillium</taxon>
    </lineage>
</organism>
<dbReference type="OrthoDB" id="6334211at2759"/>
<keyword evidence="11" id="KW-1185">Reference proteome</keyword>
<dbReference type="Proteomes" id="UP001147782">
    <property type="component" value="Unassembled WGS sequence"/>
</dbReference>
<dbReference type="FunFam" id="3.30.63.10:FF:000002">
    <property type="entry name" value="Guanylate kinase 1"/>
    <property type="match status" value="1"/>
</dbReference>
<keyword evidence="4" id="KW-0808">Transferase</keyword>
<dbReference type="FunFam" id="3.40.50.300:FF:000776">
    <property type="entry name" value="Guanylate kinase 2"/>
    <property type="match status" value="1"/>
</dbReference>
<dbReference type="PANTHER" id="PTHR23117:SF13">
    <property type="entry name" value="GUANYLATE KINASE"/>
    <property type="match status" value="1"/>
</dbReference>
<dbReference type="PROSITE" id="PS00856">
    <property type="entry name" value="GUANYLATE_KINASE_1"/>
    <property type="match status" value="1"/>
</dbReference>
<dbReference type="InterPro" id="IPR027417">
    <property type="entry name" value="P-loop_NTPase"/>
</dbReference>
<evidence type="ECO:0000259" key="9">
    <source>
        <dbReference type="PROSITE" id="PS50052"/>
    </source>
</evidence>
<comment type="caution">
    <text evidence="10">The sequence shown here is derived from an EMBL/GenBank/DDBJ whole genome shotgun (WGS) entry which is preliminary data.</text>
</comment>
<name>A0A9W9S154_9EURO</name>
<dbReference type="EMBL" id="JAPZBS010000005">
    <property type="protein sequence ID" value="KAJ5370147.1"/>
    <property type="molecule type" value="Genomic_DNA"/>
</dbReference>
<dbReference type="GO" id="GO:0005524">
    <property type="term" value="F:ATP binding"/>
    <property type="evidence" value="ECO:0007669"/>
    <property type="project" value="UniProtKB-KW"/>
</dbReference>
<dbReference type="GO" id="GO:0005829">
    <property type="term" value="C:cytosol"/>
    <property type="evidence" value="ECO:0007669"/>
    <property type="project" value="TreeGrafter"/>
</dbReference>
<accession>A0A9W9S154</accession>
<evidence type="ECO:0000313" key="10">
    <source>
        <dbReference type="EMBL" id="KAJ5370147.1"/>
    </source>
</evidence>
<dbReference type="PROSITE" id="PS50052">
    <property type="entry name" value="GUANYLATE_KINASE_2"/>
    <property type="match status" value="1"/>
</dbReference>
<dbReference type="SMART" id="SM00072">
    <property type="entry name" value="GuKc"/>
    <property type="match status" value="1"/>
</dbReference>
<evidence type="ECO:0000256" key="2">
    <source>
        <dbReference type="ARBA" id="ARBA00012961"/>
    </source>
</evidence>
<dbReference type="GeneID" id="81438347"/>
<dbReference type="CDD" id="cd00071">
    <property type="entry name" value="GMPK"/>
    <property type="match status" value="1"/>
</dbReference>
<evidence type="ECO:0000256" key="7">
    <source>
        <dbReference type="ARBA" id="ARBA00022840"/>
    </source>
</evidence>
<comment type="similarity">
    <text evidence="1">Belongs to the guanylate kinase family.</text>
</comment>
<dbReference type="EC" id="2.7.4.8" evidence="2"/>
<evidence type="ECO:0000256" key="4">
    <source>
        <dbReference type="ARBA" id="ARBA00022679"/>
    </source>
</evidence>
<proteinExistence type="inferred from homology"/>
<sequence length="223" mass="24910">MASNAAQFRPVVISGPSGCGKSTLLKRLFAEYPGTTTIQFLSLLVLDHTSNIALNYKDRFGFSVSNTTRAPRPGEQDGREYNFVTKEAFLELVAQNGFIEHAQFGSNFYGTSKQAVKAVAEKERICVLDIEMEGVKQVKNSDLNARFLFLAPPSMEELERRLRSRGTETEDSLRQRLDQAVNELAFSKQPGAHDKIVVNDDLEKAYTELRDWVVDGGRFGAPQ</sequence>
<evidence type="ECO:0000313" key="11">
    <source>
        <dbReference type="Proteomes" id="UP001147782"/>
    </source>
</evidence>
<gene>
    <name evidence="10" type="ORF">N7496_006239</name>
</gene>
<reference evidence="10" key="1">
    <citation type="submission" date="2022-11" db="EMBL/GenBank/DDBJ databases">
        <authorList>
            <person name="Petersen C."/>
        </authorList>
    </citation>
    <scope>NUCLEOTIDE SEQUENCE</scope>
    <source>
        <strain evidence="10">IBT 29864</strain>
    </source>
</reference>
<evidence type="ECO:0000256" key="3">
    <source>
        <dbReference type="ARBA" id="ARBA00016296"/>
    </source>
</evidence>
<dbReference type="NCBIfam" id="TIGR03263">
    <property type="entry name" value="guanyl_kin"/>
    <property type="match status" value="1"/>
</dbReference>
<dbReference type="Gene3D" id="3.40.50.300">
    <property type="entry name" value="P-loop containing nucleotide triphosphate hydrolases"/>
    <property type="match status" value="1"/>
</dbReference>
<dbReference type="SUPFAM" id="SSF52540">
    <property type="entry name" value="P-loop containing nucleoside triphosphate hydrolases"/>
    <property type="match status" value="1"/>
</dbReference>
<dbReference type="RefSeq" id="XP_056554581.1">
    <property type="nucleotide sequence ID" value="XM_056699168.1"/>
</dbReference>
<dbReference type="InterPro" id="IPR020590">
    <property type="entry name" value="Guanylate_kinase_CS"/>
</dbReference>
<dbReference type="Pfam" id="PF00625">
    <property type="entry name" value="Guanylate_kin"/>
    <property type="match status" value="1"/>
</dbReference>
<evidence type="ECO:0000256" key="8">
    <source>
        <dbReference type="ARBA" id="ARBA00030128"/>
    </source>
</evidence>